<evidence type="ECO:0000259" key="3">
    <source>
        <dbReference type="Pfam" id="PF04355"/>
    </source>
</evidence>
<keyword evidence="1" id="KW-0732">Signal</keyword>
<evidence type="ECO:0000313" key="4">
    <source>
        <dbReference type="EMBL" id="VAX42103.1"/>
    </source>
</evidence>
<keyword evidence="2" id="KW-0472">Membrane</keyword>
<gene>
    <name evidence="4" type="ORF">MNBD_PLANCTO03-2011</name>
</gene>
<dbReference type="InterPro" id="IPR037873">
    <property type="entry name" value="BamE-like"/>
</dbReference>
<name>A0A3B1DY55_9ZZZZ</name>
<dbReference type="Gene3D" id="3.30.1450.10">
    <property type="match status" value="1"/>
</dbReference>
<dbReference type="Pfam" id="PF04355">
    <property type="entry name" value="BamE"/>
    <property type="match status" value="1"/>
</dbReference>
<organism evidence="4">
    <name type="scientific">hydrothermal vent metagenome</name>
    <dbReference type="NCBI Taxonomy" id="652676"/>
    <lineage>
        <taxon>unclassified sequences</taxon>
        <taxon>metagenomes</taxon>
        <taxon>ecological metagenomes</taxon>
    </lineage>
</organism>
<evidence type="ECO:0000256" key="2">
    <source>
        <dbReference type="ARBA" id="ARBA00023136"/>
    </source>
</evidence>
<dbReference type="GO" id="GO:0019867">
    <property type="term" value="C:outer membrane"/>
    <property type="evidence" value="ECO:0007669"/>
    <property type="project" value="InterPro"/>
</dbReference>
<dbReference type="InterPro" id="IPR007450">
    <property type="entry name" value="BamE_dom"/>
</dbReference>
<protein>
    <recommendedName>
        <fullName evidence="3">Outer membrane protein assembly factor BamE domain-containing protein</fullName>
    </recommendedName>
</protein>
<proteinExistence type="predicted"/>
<dbReference type="EMBL" id="UOGK01000642">
    <property type="protein sequence ID" value="VAX42103.1"/>
    <property type="molecule type" value="Genomic_DNA"/>
</dbReference>
<feature type="domain" description="Outer membrane protein assembly factor BamE" evidence="3">
    <location>
        <begin position="51"/>
        <end position="134"/>
    </location>
</feature>
<accession>A0A3B1DY55</accession>
<reference evidence="4" key="1">
    <citation type="submission" date="2018-06" db="EMBL/GenBank/DDBJ databases">
        <authorList>
            <person name="Zhirakovskaya E."/>
        </authorList>
    </citation>
    <scope>NUCLEOTIDE SEQUENCE</scope>
</reference>
<sequence>MYTPPTTTHRPRSISRTLASALTVGVVLALPLAPLVGCAIISSDQHTSFTGNYVASDTLSKIIVGESTPEFTEAILGEPSSKTDLDDGSSIWRWDYTIRRESDGSLLLIFDGESSSSKKHSTYVHFKDGVVVKKWRS</sequence>
<dbReference type="AlphaFoldDB" id="A0A3B1DY55"/>
<evidence type="ECO:0000256" key="1">
    <source>
        <dbReference type="ARBA" id="ARBA00022729"/>
    </source>
</evidence>